<dbReference type="OrthoDB" id="5298866at2"/>
<sequence>MSLLRVTLLVLVALNALAFAGIKGWLGTSTPGSEHERISMQLNPEHIRLATDSPAQGLQASLQPASPAYEAAPAQPQSPPMAAAGTEAPEVLTADTAAAMVADTAIEEDPPAAAAPVEDTAEPAPAQPEPAAARVEAPVVATTPATSCFVWSALSEAQADALSRRLRRSGADPERSRSDIPDSWWVRIPAQGSRSQAERRADELRALGVKDLFIVQEPGPTQYAISLGVFKTESRARVMLNQLRNQGVRNAGVEARMTTRYRVQAELPTDMLRSVEGSVPGIDRNRSTCPRR</sequence>
<dbReference type="PATRIC" id="fig|1348657.5.peg.2011"/>
<evidence type="ECO:0000256" key="1">
    <source>
        <dbReference type="SAM" id="MobiDB-lite"/>
    </source>
</evidence>
<dbReference type="RefSeq" id="WP_021249434.1">
    <property type="nucleotide sequence ID" value="NZ_ATJV01000055.1"/>
</dbReference>
<feature type="region of interest" description="Disordered" evidence="1">
    <location>
        <begin position="110"/>
        <end position="130"/>
    </location>
</feature>
<accession>T0AYB8</accession>
<feature type="compositionally biased region" description="Low complexity" evidence="1">
    <location>
        <begin position="111"/>
        <end position="130"/>
    </location>
</feature>
<feature type="region of interest" description="Disordered" evidence="1">
    <location>
        <begin position="58"/>
        <end position="87"/>
    </location>
</feature>
<dbReference type="Pfam" id="PF05036">
    <property type="entry name" value="SPOR"/>
    <property type="match status" value="1"/>
</dbReference>
<reference evidence="3 4" key="1">
    <citation type="submission" date="2013-06" db="EMBL/GenBank/DDBJ databases">
        <title>Draft genome sequence of Thauera terpenica.</title>
        <authorList>
            <person name="Liu B."/>
            <person name="Frostegard A.H."/>
            <person name="Shapleigh J.P."/>
        </authorList>
    </citation>
    <scope>NUCLEOTIDE SEQUENCE [LARGE SCALE GENOMIC DNA]</scope>
    <source>
        <strain evidence="3 4">58Eu</strain>
    </source>
</reference>
<dbReference type="AlphaFoldDB" id="T0AYB8"/>
<dbReference type="EMBL" id="ATJV01000055">
    <property type="protein sequence ID" value="EPZ15543.1"/>
    <property type="molecule type" value="Genomic_DNA"/>
</dbReference>
<evidence type="ECO:0000259" key="2">
    <source>
        <dbReference type="PROSITE" id="PS51724"/>
    </source>
</evidence>
<evidence type="ECO:0000313" key="3">
    <source>
        <dbReference type="EMBL" id="EPZ15543.1"/>
    </source>
</evidence>
<dbReference type="GO" id="GO:0042834">
    <property type="term" value="F:peptidoglycan binding"/>
    <property type="evidence" value="ECO:0007669"/>
    <property type="project" value="InterPro"/>
</dbReference>
<evidence type="ECO:0000313" key="4">
    <source>
        <dbReference type="Proteomes" id="UP000015455"/>
    </source>
</evidence>
<keyword evidence="4" id="KW-1185">Reference proteome</keyword>
<comment type="caution">
    <text evidence="3">The sequence shown here is derived from an EMBL/GenBank/DDBJ whole genome shotgun (WGS) entry which is preliminary data.</text>
</comment>
<feature type="domain" description="SPOR" evidence="2">
    <location>
        <begin position="178"/>
        <end position="260"/>
    </location>
</feature>
<dbReference type="Proteomes" id="UP000015455">
    <property type="component" value="Unassembled WGS sequence"/>
</dbReference>
<dbReference type="InterPro" id="IPR007730">
    <property type="entry name" value="SPOR-like_dom"/>
</dbReference>
<dbReference type="InterPro" id="IPR036680">
    <property type="entry name" value="SPOR-like_sf"/>
</dbReference>
<dbReference type="PROSITE" id="PS51724">
    <property type="entry name" value="SPOR"/>
    <property type="match status" value="1"/>
</dbReference>
<dbReference type="SUPFAM" id="SSF110997">
    <property type="entry name" value="Sporulation related repeat"/>
    <property type="match status" value="1"/>
</dbReference>
<protein>
    <recommendedName>
        <fullName evidence="2">SPOR domain-containing protein</fullName>
    </recommendedName>
</protein>
<feature type="compositionally biased region" description="Low complexity" evidence="1">
    <location>
        <begin position="63"/>
        <end position="84"/>
    </location>
</feature>
<name>T0AYB8_9RHOO</name>
<proteinExistence type="predicted"/>
<dbReference type="eggNOG" id="ENOG503300Q">
    <property type="taxonomic scope" value="Bacteria"/>
</dbReference>
<dbReference type="STRING" id="1348657.M622_15695"/>
<gene>
    <name evidence="3" type="ORF">M622_15695</name>
</gene>
<organism evidence="3 4">
    <name type="scientific">Thauera terpenica 58Eu</name>
    <dbReference type="NCBI Taxonomy" id="1348657"/>
    <lineage>
        <taxon>Bacteria</taxon>
        <taxon>Pseudomonadati</taxon>
        <taxon>Pseudomonadota</taxon>
        <taxon>Betaproteobacteria</taxon>
        <taxon>Rhodocyclales</taxon>
        <taxon>Zoogloeaceae</taxon>
        <taxon>Thauera</taxon>
    </lineage>
</organism>